<proteinExistence type="predicted"/>
<comment type="caution">
    <text evidence="1">The sequence shown here is derived from an EMBL/GenBank/DDBJ whole genome shotgun (WGS) entry which is preliminary data.</text>
</comment>
<keyword evidence="2" id="KW-1185">Reference proteome</keyword>
<dbReference type="Proteomes" id="UP000814033">
    <property type="component" value="Unassembled WGS sequence"/>
</dbReference>
<evidence type="ECO:0000313" key="1">
    <source>
        <dbReference type="EMBL" id="KAI0043224.1"/>
    </source>
</evidence>
<organism evidence="1 2">
    <name type="scientific">Auriscalpium vulgare</name>
    <dbReference type="NCBI Taxonomy" id="40419"/>
    <lineage>
        <taxon>Eukaryota</taxon>
        <taxon>Fungi</taxon>
        <taxon>Dikarya</taxon>
        <taxon>Basidiomycota</taxon>
        <taxon>Agaricomycotina</taxon>
        <taxon>Agaricomycetes</taxon>
        <taxon>Russulales</taxon>
        <taxon>Auriscalpiaceae</taxon>
        <taxon>Auriscalpium</taxon>
    </lineage>
</organism>
<dbReference type="EMBL" id="MU276028">
    <property type="protein sequence ID" value="KAI0043224.1"/>
    <property type="molecule type" value="Genomic_DNA"/>
</dbReference>
<name>A0ACB8RG87_9AGAM</name>
<evidence type="ECO:0000313" key="2">
    <source>
        <dbReference type="Proteomes" id="UP000814033"/>
    </source>
</evidence>
<reference evidence="1" key="2">
    <citation type="journal article" date="2022" name="New Phytol.">
        <title>Evolutionary transition to the ectomycorrhizal habit in the genomes of a hyperdiverse lineage of mushroom-forming fungi.</title>
        <authorList>
            <person name="Looney B."/>
            <person name="Miyauchi S."/>
            <person name="Morin E."/>
            <person name="Drula E."/>
            <person name="Courty P.E."/>
            <person name="Kohler A."/>
            <person name="Kuo A."/>
            <person name="LaButti K."/>
            <person name="Pangilinan J."/>
            <person name="Lipzen A."/>
            <person name="Riley R."/>
            <person name="Andreopoulos W."/>
            <person name="He G."/>
            <person name="Johnson J."/>
            <person name="Nolan M."/>
            <person name="Tritt A."/>
            <person name="Barry K.W."/>
            <person name="Grigoriev I.V."/>
            <person name="Nagy L.G."/>
            <person name="Hibbett D."/>
            <person name="Henrissat B."/>
            <person name="Matheny P.B."/>
            <person name="Labbe J."/>
            <person name="Martin F.M."/>
        </authorList>
    </citation>
    <scope>NUCLEOTIDE SEQUENCE</scope>
    <source>
        <strain evidence="1">FP105234-sp</strain>
    </source>
</reference>
<reference evidence="1" key="1">
    <citation type="submission" date="2021-02" db="EMBL/GenBank/DDBJ databases">
        <authorList>
            <consortium name="DOE Joint Genome Institute"/>
            <person name="Ahrendt S."/>
            <person name="Looney B.P."/>
            <person name="Miyauchi S."/>
            <person name="Morin E."/>
            <person name="Drula E."/>
            <person name="Courty P.E."/>
            <person name="Chicoki N."/>
            <person name="Fauchery L."/>
            <person name="Kohler A."/>
            <person name="Kuo A."/>
            <person name="Labutti K."/>
            <person name="Pangilinan J."/>
            <person name="Lipzen A."/>
            <person name="Riley R."/>
            <person name="Andreopoulos W."/>
            <person name="He G."/>
            <person name="Johnson J."/>
            <person name="Barry K.W."/>
            <person name="Grigoriev I.V."/>
            <person name="Nagy L."/>
            <person name="Hibbett D."/>
            <person name="Henrissat B."/>
            <person name="Matheny P.B."/>
            <person name="Labbe J."/>
            <person name="Martin F."/>
        </authorList>
    </citation>
    <scope>NUCLEOTIDE SEQUENCE</scope>
    <source>
        <strain evidence="1">FP105234-sp</strain>
    </source>
</reference>
<sequence length="403" mass="46406">MDPVDTELAEELNAKLLKCLEKPNFSNEDIFRKAEQILNGLLRLLRTRLHKRCHISRVPSEILYRIFDMYEEDVVPQHDDQGLRWRWLVFTHVCRHWRDVAAWSTIDMAWSVDRIKDALRRVPPDLRRGLRLHIRELESFPEPAMLKPKVDALTDEMPWKSLHFYIHNSNQISQTIIDAVAQSAPCLEDLCLVDMSEESKVWPPITLNSEARLKELTCERVWPTIILNPSFWGGICNLTIRSVPDGADILDAFGKMTGLERIEIIDSMPIQANQNPSSFPTFPRLRYLRLSGKMFADIKYYLTALKSVDLHRPGLEVNITIGISSQVALPSSLNSIIPEINTMHYQSHTNGIQYPTLMLIDCGTNPGGFDAEQKEGCRVHLMNIPREWEEKSGVQDILRNINF</sequence>
<accession>A0ACB8RG87</accession>
<protein>
    <submittedName>
        <fullName evidence="1">Uncharacterized protein</fullName>
    </submittedName>
</protein>
<gene>
    <name evidence="1" type="ORF">FA95DRAFT_1575246</name>
</gene>